<protein>
    <recommendedName>
        <fullName evidence="2">PIN domain-containing protein</fullName>
    </recommendedName>
</protein>
<dbReference type="EMBL" id="CAADFW010000006">
    <property type="protein sequence ID" value="VFK55068.1"/>
    <property type="molecule type" value="Genomic_DNA"/>
</dbReference>
<gene>
    <name evidence="1" type="ORF">BECKTC1821F_GA0114240_100666</name>
</gene>
<dbReference type="AlphaFoldDB" id="A0A450ZMW4"/>
<sequence>MNDLPGKCLMDTNVPINANLARVPDGIPPELFDCVFACIEVVEHVTKKGVLVIDAGGEIFDEYRRKLSMKGQPGVGDAFMKWVHDHCCNPDRVERVAITKTDDAYDDFPDHEGLGGFDDSDRKFVAVANAHVEKPPILQATDSKWWGWKDVLGEVGITVRFLCTEYIAEKYARKMG</sequence>
<name>A0A450ZMW4_9GAMM</name>
<evidence type="ECO:0008006" key="2">
    <source>
        <dbReference type="Google" id="ProtNLM"/>
    </source>
</evidence>
<organism evidence="1">
    <name type="scientific">Candidatus Kentrum sp. TC</name>
    <dbReference type="NCBI Taxonomy" id="2126339"/>
    <lineage>
        <taxon>Bacteria</taxon>
        <taxon>Pseudomonadati</taxon>
        <taxon>Pseudomonadota</taxon>
        <taxon>Gammaproteobacteria</taxon>
        <taxon>Candidatus Kentrum</taxon>
    </lineage>
</organism>
<proteinExistence type="predicted"/>
<accession>A0A450ZMW4</accession>
<evidence type="ECO:0000313" key="1">
    <source>
        <dbReference type="EMBL" id="VFK55068.1"/>
    </source>
</evidence>
<reference evidence="1" key="1">
    <citation type="submission" date="2019-02" db="EMBL/GenBank/DDBJ databases">
        <authorList>
            <person name="Gruber-Vodicka R. H."/>
            <person name="Seah K. B. B."/>
        </authorList>
    </citation>
    <scope>NUCLEOTIDE SEQUENCE</scope>
    <source>
        <strain evidence="1">BECK_BZ126</strain>
    </source>
</reference>